<dbReference type="CDD" id="cd20512">
    <property type="entry name" value="CYCLIN_CLBs_yeast_rpt2"/>
    <property type="match status" value="1"/>
</dbReference>
<dbReference type="AlphaFoldDB" id="A0A1G4M7I5"/>
<evidence type="ECO:0000256" key="5">
    <source>
        <dbReference type="SAM" id="MobiDB-lite"/>
    </source>
</evidence>
<feature type="compositionally biased region" description="Polar residues" evidence="5">
    <location>
        <begin position="50"/>
        <end position="81"/>
    </location>
</feature>
<dbReference type="InterPro" id="IPR013763">
    <property type="entry name" value="Cyclin-like_dom"/>
</dbReference>
<feature type="domain" description="Cyclin-like" evidence="6">
    <location>
        <begin position="327"/>
        <end position="408"/>
    </location>
</feature>
<dbReference type="Proteomes" id="UP000190831">
    <property type="component" value="Chromosome B"/>
</dbReference>
<dbReference type="InterPro" id="IPR004367">
    <property type="entry name" value="Cyclin_C-dom"/>
</dbReference>
<dbReference type="PIRSF" id="PIRSF001771">
    <property type="entry name" value="Cyclin_A_B_D_E"/>
    <property type="match status" value="1"/>
</dbReference>
<feature type="region of interest" description="Disordered" evidence="5">
    <location>
        <begin position="50"/>
        <end position="138"/>
    </location>
</feature>
<reference evidence="9" key="1">
    <citation type="submission" date="2016-03" db="EMBL/GenBank/DDBJ databases">
        <authorList>
            <person name="Devillers H."/>
        </authorList>
    </citation>
    <scope>NUCLEOTIDE SEQUENCE [LARGE SCALE GENOMIC DNA]</scope>
</reference>
<evidence type="ECO:0000256" key="3">
    <source>
        <dbReference type="ARBA" id="ARBA00023306"/>
    </source>
</evidence>
<dbReference type="SMART" id="SM01332">
    <property type="entry name" value="Cyclin_C"/>
    <property type="match status" value="1"/>
</dbReference>
<evidence type="ECO:0000256" key="1">
    <source>
        <dbReference type="ARBA" id="ARBA00022618"/>
    </source>
</evidence>
<gene>
    <name evidence="8" type="ORF">LAFE_0B02938G</name>
</gene>
<evidence type="ECO:0000259" key="7">
    <source>
        <dbReference type="SMART" id="SM01332"/>
    </source>
</evidence>
<sequence length="448" mass="52250">MSNLQYTSQFTDGISDENAVPSNFKHHASAETRPFGHRVALSDVTSQINRQQFDQTSYKTSVSHGGRQSQGEESAFQFSKGSSEDEDVIRESYDEDSLTEEENDRTLSSTTYVANDVASTTSRAIREQPEQNENYETSPIETDDEFSDIEPLTLIVNDQTRYVVQAAFNELHRSTPDPLDEDTYDLVMVVEYTWEIFEYLHTLEERYRPHPQYMNFQPELKWSYRSTLIDWIVQVHVRFQLLPETLYLTVNIIDRFLSKKTVTLNRFQLVGAAALFIAAKFEEINCPTVKEILYMLDNSYTKDDLLKAERYMINTLEFELGWPGPMSFLRRVSKADDYEYDIRTLAKYLLETTIMDPRLVSAQPSWLSAAAYYLSRVILGFNEWAKEHVYYSGYTAEQLLPLATVILENCRYARRRHQAIFEKYSERRHRRSAQAVARWIALAEQRID</sequence>
<evidence type="ECO:0000259" key="6">
    <source>
        <dbReference type="SMART" id="SM00385"/>
    </source>
</evidence>
<dbReference type="SMART" id="SM00385">
    <property type="entry name" value="CYCLIN"/>
    <property type="match status" value="2"/>
</dbReference>
<dbReference type="SUPFAM" id="SSF47954">
    <property type="entry name" value="Cyclin-like"/>
    <property type="match status" value="2"/>
</dbReference>
<evidence type="ECO:0000256" key="4">
    <source>
        <dbReference type="RuleBase" id="RU000383"/>
    </source>
</evidence>
<feature type="compositionally biased region" description="Acidic residues" evidence="5">
    <location>
        <begin position="84"/>
        <end position="103"/>
    </location>
</feature>
<dbReference type="GO" id="GO:0016538">
    <property type="term" value="F:cyclin-dependent protein serine/threonine kinase regulator activity"/>
    <property type="evidence" value="ECO:0007669"/>
    <property type="project" value="InterPro"/>
</dbReference>
<accession>A0A1G4M7I5</accession>
<dbReference type="OrthoDB" id="5590282at2759"/>
<keyword evidence="1" id="KW-0132">Cell division</keyword>
<comment type="similarity">
    <text evidence="4">Belongs to the cyclin family.</text>
</comment>
<organism evidence="8 9">
    <name type="scientific">Lachancea fermentati</name>
    <name type="common">Zygosaccharomyces fermentati</name>
    <dbReference type="NCBI Taxonomy" id="4955"/>
    <lineage>
        <taxon>Eukaryota</taxon>
        <taxon>Fungi</taxon>
        <taxon>Dikarya</taxon>
        <taxon>Ascomycota</taxon>
        <taxon>Saccharomycotina</taxon>
        <taxon>Saccharomycetes</taxon>
        <taxon>Saccharomycetales</taxon>
        <taxon>Saccharomycetaceae</taxon>
        <taxon>Lachancea</taxon>
    </lineage>
</organism>
<keyword evidence="2 4" id="KW-0195">Cyclin</keyword>
<dbReference type="Gene3D" id="1.10.472.10">
    <property type="entry name" value="Cyclin-like"/>
    <property type="match status" value="2"/>
</dbReference>
<keyword evidence="3" id="KW-0131">Cell cycle</keyword>
<keyword evidence="9" id="KW-1185">Reference proteome</keyword>
<feature type="compositionally biased region" description="Polar residues" evidence="5">
    <location>
        <begin position="106"/>
        <end position="123"/>
    </location>
</feature>
<dbReference type="InterPro" id="IPR039361">
    <property type="entry name" value="Cyclin"/>
</dbReference>
<dbReference type="CDD" id="cd20568">
    <property type="entry name" value="CYCLIN_CLBs_yeast_rpt1"/>
    <property type="match status" value="1"/>
</dbReference>
<dbReference type="PANTHER" id="PTHR10177">
    <property type="entry name" value="CYCLINS"/>
    <property type="match status" value="1"/>
</dbReference>
<dbReference type="OMA" id="YDVTMVA"/>
<name>A0A1G4M7I5_LACFM</name>
<dbReference type="InterPro" id="IPR006671">
    <property type="entry name" value="Cyclin_N"/>
</dbReference>
<evidence type="ECO:0000313" key="9">
    <source>
        <dbReference type="Proteomes" id="UP000190831"/>
    </source>
</evidence>
<feature type="compositionally biased region" description="Polar residues" evidence="5">
    <location>
        <begin position="1"/>
        <end position="12"/>
    </location>
</feature>
<dbReference type="InterPro" id="IPR036915">
    <property type="entry name" value="Cyclin-like_sf"/>
</dbReference>
<evidence type="ECO:0000313" key="8">
    <source>
        <dbReference type="EMBL" id="SCV99807.1"/>
    </source>
</evidence>
<feature type="domain" description="Cyclin-like" evidence="6">
    <location>
        <begin position="230"/>
        <end position="314"/>
    </location>
</feature>
<proteinExistence type="inferred from homology"/>
<dbReference type="Pfam" id="PF02984">
    <property type="entry name" value="Cyclin_C"/>
    <property type="match status" value="1"/>
</dbReference>
<dbReference type="InterPro" id="IPR048258">
    <property type="entry name" value="Cyclins_cyclin-box"/>
</dbReference>
<dbReference type="FunFam" id="1.10.472.10:FF:000001">
    <property type="entry name" value="G2/mitotic-specific cyclin"/>
    <property type="match status" value="1"/>
</dbReference>
<dbReference type="EMBL" id="LT598489">
    <property type="protein sequence ID" value="SCV99807.1"/>
    <property type="molecule type" value="Genomic_DNA"/>
</dbReference>
<evidence type="ECO:0000256" key="2">
    <source>
        <dbReference type="ARBA" id="ARBA00023127"/>
    </source>
</evidence>
<dbReference type="GO" id="GO:0051301">
    <property type="term" value="P:cell division"/>
    <property type="evidence" value="ECO:0007669"/>
    <property type="project" value="UniProtKB-KW"/>
</dbReference>
<dbReference type="PROSITE" id="PS00292">
    <property type="entry name" value="CYCLINS"/>
    <property type="match status" value="1"/>
</dbReference>
<feature type="region of interest" description="Disordered" evidence="5">
    <location>
        <begin position="1"/>
        <end position="21"/>
    </location>
</feature>
<feature type="domain" description="Cyclin C-terminal" evidence="7">
    <location>
        <begin position="323"/>
        <end position="438"/>
    </location>
</feature>
<dbReference type="STRING" id="4955.A0A1G4M7I5"/>
<dbReference type="InterPro" id="IPR046965">
    <property type="entry name" value="Cyclin_A/B-like"/>
</dbReference>
<dbReference type="GO" id="GO:0044772">
    <property type="term" value="P:mitotic cell cycle phase transition"/>
    <property type="evidence" value="ECO:0007669"/>
    <property type="project" value="InterPro"/>
</dbReference>
<protein>
    <submittedName>
        <fullName evidence="8">LAFE_0B02938g1_1</fullName>
    </submittedName>
</protein>
<dbReference type="Pfam" id="PF00134">
    <property type="entry name" value="Cyclin_N"/>
    <property type="match status" value="1"/>
</dbReference>